<dbReference type="EMBL" id="PFCQ01000005">
    <property type="protein sequence ID" value="PIR68412.1"/>
    <property type="molecule type" value="Genomic_DNA"/>
</dbReference>
<dbReference type="PANTHER" id="PTHR45947:SF3">
    <property type="entry name" value="SULFOQUINOVOSYL TRANSFERASE SQD2"/>
    <property type="match status" value="1"/>
</dbReference>
<dbReference type="InterPro" id="IPR001296">
    <property type="entry name" value="Glyco_trans_1"/>
</dbReference>
<dbReference type="SUPFAM" id="SSF53756">
    <property type="entry name" value="UDP-Glycosyltransferase/glycogen phosphorylase"/>
    <property type="match status" value="1"/>
</dbReference>
<keyword evidence="3" id="KW-0808">Transferase</keyword>
<evidence type="ECO:0000313" key="4">
    <source>
        <dbReference type="Proteomes" id="UP000230094"/>
    </source>
</evidence>
<dbReference type="Gene3D" id="3.40.50.2000">
    <property type="entry name" value="Glycogen Phosphorylase B"/>
    <property type="match status" value="2"/>
</dbReference>
<sequence>MKVALMHDYLNQYGGAERVLETLCEIFPDAPIYTLFYDKEKTLGKFEGRIKKVSFLNNPIVSNNHRLFIPFMPIAASFLNVEGDYDIILSSSAGYGKGFRYGNKPHIAYCHTPLRYAWESKNYFIWGPFLKSISEPIFKYLRTWDYRAAQKPNIFLANSNYIANKIKNYYKREAEVLYPPVDFKTFYIDNKVEKRNHFLAVGRMIHYKKFDLIIRAFNKMKLPLIVVGEGPELNRLKKIANPANIKFFPFVKTSCLRDLYNEAEAVIFPQVEDFGLVAAEAQACGTPVIALNDGGAREIIEDGKTGVLFKHQTENDLIIAVKKFLLYSFDRKYISESARKFSKTRFKNKIIKVVQAIKQV</sequence>
<evidence type="ECO:0000259" key="1">
    <source>
        <dbReference type="Pfam" id="PF00534"/>
    </source>
</evidence>
<dbReference type="Pfam" id="PF13439">
    <property type="entry name" value="Glyco_transf_4"/>
    <property type="match status" value="1"/>
</dbReference>
<protein>
    <submittedName>
        <fullName evidence="3">Glycosyltransferase family 4 protein</fullName>
    </submittedName>
</protein>
<proteinExistence type="predicted"/>
<dbReference type="InterPro" id="IPR050194">
    <property type="entry name" value="Glycosyltransferase_grp1"/>
</dbReference>
<dbReference type="AlphaFoldDB" id="A0A2H0TBN5"/>
<feature type="domain" description="Glycosyltransferase subfamily 4-like N-terminal" evidence="2">
    <location>
        <begin position="13"/>
        <end position="182"/>
    </location>
</feature>
<reference evidence="4" key="1">
    <citation type="submission" date="2017-09" db="EMBL/GenBank/DDBJ databases">
        <title>Depth-based differentiation of microbial function through sediment-hosted aquifers and enrichment of novel symbionts in the deep terrestrial subsurface.</title>
        <authorList>
            <person name="Probst A.J."/>
            <person name="Ladd B."/>
            <person name="Jarett J.K."/>
            <person name="Geller-Mcgrath D.E."/>
            <person name="Sieber C.M.K."/>
            <person name="Emerson J.B."/>
            <person name="Anantharaman K."/>
            <person name="Thomas B.C."/>
            <person name="Malmstrom R."/>
            <person name="Stieglmeier M."/>
            <person name="Klingl A."/>
            <person name="Woyke T."/>
            <person name="Ryan C.M."/>
            <person name="Banfield J.F."/>
        </authorList>
    </citation>
    <scope>NUCLEOTIDE SEQUENCE [LARGE SCALE GENOMIC DNA]</scope>
</reference>
<evidence type="ECO:0000259" key="2">
    <source>
        <dbReference type="Pfam" id="PF13439"/>
    </source>
</evidence>
<dbReference type="InterPro" id="IPR028098">
    <property type="entry name" value="Glyco_trans_4-like_N"/>
</dbReference>
<feature type="domain" description="Glycosyl transferase family 1" evidence="1">
    <location>
        <begin position="190"/>
        <end position="340"/>
    </location>
</feature>
<gene>
    <name evidence="3" type="ORF">COU49_00915</name>
</gene>
<organism evidence="3 4">
    <name type="scientific">Candidatus Nomurabacteria bacterium CG10_big_fil_rev_8_21_14_0_10_35_16</name>
    <dbReference type="NCBI Taxonomy" id="1974731"/>
    <lineage>
        <taxon>Bacteria</taxon>
        <taxon>Candidatus Nomuraibacteriota</taxon>
    </lineage>
</organism>
<dbReference type="Proteomes" id="UP000230094">
    <property type="component" value="Unassembled WGS sequence"/>
</dbReference>
<dbReference type="PANTHER" id="PTHR45947">
    <property type="entry name" value="SULFOQUINOVOSYL TRANSFERASE SQD2"/>
    <property type="match status" value="1"/>
</dbReference>
<dbReference type="Pfam" id="PF00534">
    <property type="entry name" value="Glycos_transf_1"/>
    <property type="match status" value="1"/>
</dbReference>
<evidence type="ECO:0000313" key="3">
    <source>
        <dbReference type="EMBL" id="PIR68412.1"/>
    </source>
</evidence>
<comment type="caution">
    <text evidence="3">The sequence shown here is derived from an EMBL/GenBank/DDBJ whole genome shotgun (WGS) entry which is preliminary data.</text>
</comment>
<dbReference type="GO" id="GO:0016757">
    <property type="term" value="F:glycosyltransferase activity"/>
    <property type="evidence" value="ECO:0007669"/>
    <property type="project" value="InterPro"/>
</dbReference>
<accession>A0A2H0TBN5</accession>
<name>A0A2H0TBN5_9BACT</name>